<dbReference type="InterPro" id="IPR046151">
    <property type="entry name" value="DUF6153"/>
</dbReference>
<sequence length="153" mass="16568">MAPWPQMRSPAARARAWLPWKVTDVHRVTLRALLLAVLFGLTLMHTFGHAAHAGPHHPESASANTQAVPAAAPAFQQDDCHGCGDHQPWQAFSVCMAVLSALALLAIAWFWLRRAAGRVHPPRPAAAAFACSRGPPAVEPLRIRLARLSVSRT</sequence>
<keyword evidence="1" id="KW-0812">Transmembrane</keyword>
<dbReference type="EMBL" id="BONG01000022">
    <property type="protein sequence ID" value="GIF90365.1"/>
    <property type="molecule type" value="Genomic_DNA"/>
</dbReference>
<dbReference type="Pfam" id="PF19650">
    <property type="entry name" value="DUF6153"/>
    <property type="match status" value="1"/>
</dbReference>
<feature type="transmembrane region" description="Helical" evidence="1">
    <location>
        <begin position="91"/>
        <end position="112"/>
    </location>
</feature>
<dbReference type="Proteomes" id="UP000619293">
    <property type="component" value="Unassembled WGS sequence"/>
</dbReference>
<keyword evidence="3" id="KW-1185">Reference proteome</keyword>
<keyword evidence="1" id="KW-1133">Transmembrane helix</keyword>
<comment type="caution">
    <text evidence="2">The sequence shown here is derived from an EMBL/GenBank/DDBJ whole genome shotgun (WGS) entry which is preliminary data.</text>
</comment>
<keyword evidence="1" id="KW-0472">Membrane</keyword>
<reference evidence="2 3" key="1">
    <citation type="submission" date="2021-01" db="EMBL/GenBank/DDBJ databases">
        <title>Whole genome shotgun sequence of Catellatospora chokoriensis NBRC 107358.</title>
        <authorList>
            <person name="Komaki H."/>
            <person name="Tamura T."/>
        </authorList>
    </citation>
    <scope>NUCLEOTIDE SEQUENCE [LARGE SCALE GENOMIC DNA]</scope>
    <source>
        <strain evidence="2 3">NBRC 107358</strain>
    </source>
</reference>
<proteinExistence type="predicted"/>
<accession>A0A8J3NTN8</accession>
<dbReference type="AlphaFoldDB" id="A0A8J3NTN8"/>
<protein>
    <submittedName>
        <fullName evidence="2">Uncharacterized protein</fullName>
    </submittedName>
</protein>
<organism evidence="2 3">
    <name type="scientific">Catellatospora chokoriensis</name>
    <dbReference type="NCBI Taxonomy" id="310353"/>
    <lineage>
        <taxon>Bacteria</taxon>
        <taxon>Bacillati</taxon>
        <taxon>Actinomycetota</taxon>
        <taxon>Actinomycetes</taxon>
        <taxon>Micromonosporales</taxon>
        <taxon>Micromonosporaceae</taxon>
        <taxon>Catellatospora</taxon>
    </lineage>
</organism>
<name>A0A8J3NTN8_9ACTN</name>
<evidence type="ECO:0000313" key="3">
    <source>
        <dbReference type="Proteomes" id="UP000619293"/>
    </source>
</evidence>
<evidence type="ECO:0000313" key="2">
    <source>
        <dbReference type="EMBL" id="GIF90365.1"/>
    </source>
</evidence>
<evidence type="ECO:0000256" key="1">
    <source>
        <dbReference type="SAM" id="Phobius"/>
    </source>
</evidence>
<gene>
    <name evidence="2" type="ORF">Cch02nite_38090</name>
</gene>